<evidence type="ECO:0000313" key="1">
    <source>
        <dbReference type="EMBL" id="RWU03693.1"/>
    </source>
</evidence>
<accession>A0AAX1ZXD5</accession>
<organism evidence="1 2">
    <name type="scientific">Anoxybacillus flavithermus</name>
    <dbReference type="NCBI Taxonomy" id="33934"/>
    <lineage>
        <taxon>Bacteria</taxon>
        <taxon>Bacillati</taxon>
        <taxon>Bacillota</taxon>
        <taxon>Bacilli</taxon>
        <taxon>Bacillales</taxon>
        <taxon>Anoxybacillaceae</taxon>
        <taxon>Anoxybacillus</taxon>
    </lineage>
</organism>
<protein>
    <submittedName>
        <fullName evidence="1">Transposase</fullName>
    </submittedName>
</protein>
<evidence type="ECO:0000313" key="2">
    <source>
        <dbReference type="Proteomes" id="UP000286434"/>
    </source>
</evidence>
<comment type="caution">
    <text evidence="1">The sequence shown here is derived from an EMBL/GenBank/DDBJ whole genome shotgun (WGS) entry which is preliminary data.</text>
</comment>
<proteinExistence type="predicted"/>
<dbReference type="AlphaFoldDB" id="A0AAX1ZXD5"/>
<gene>
    <name evidence="1" type="ORF">EA138_14430</name>
</gene>
<reference evidence="1 2" key="1">
    <citation type="submission" date="2019-01" db="EMBL/GenBank/DDBJ databases">
        <title>Anoxybacillus flavithermus in powdered infant formula.</title>
        <authorList>
            <person name="Rhee M.S."/>
            <person name="Choi I.-G."/>
            <person name="Cho T.J."/>
            <person name="Park B."/>
        </authorList>
    </citation>
    <scope>NUCLEOTIDE SEQUENCE [LARGE SCALE GENOMIC DNA]</scope>
    <source>
        <strain evidence="1 2">FHS-PPAM212</strain>
    </source>
</reference>
<dbReference type="Proteomes" id="UP000286434">
    <property type="component" value="Unassembled WGS sequence"/>
</dbReference>
<dbReference type="EMBL" id="SBBW01000195">
    <property type="protein sequence ID" value="RWU03693.1"/>
    <property type="molecule type" value="Genomic_DNA"/>
</dbReference>
<name>A0AAX1ZXD5_9BACL</name>
<feature type="non-terminal residue" evidence="1">
    <location>
        <position position="64"/>
    </location>
</feature>
<sequence length="64" mass="7069">MPDTTWNPEVLSRVQKQLKQAKIEDEGIYVDDSAAMTKDTLAQTTAANAFLITRGTSSLRIVKT</sequence>